<dbReference type="EMBL" id="FOWD01000056">
    <property type="protein sequence ID" value="SFO65159.1"/>
    <property type="molecule type" value="Genomic_DNA"/>
</dbReference>
<keyword evidence="2" id="KW-1133">Transmembrane helix</keyword>
<dbReference type="InterPro" id="IPR011330">
    <property type="entry name" value="Glyco_hydro/deAcase_b/a-brl"/>
</dbReference>
<dbReference type="RefSeq" id="WP_091689022.1">
    <property type="nucleotide sequence ID" value="NZ_BAABFM010000085.1"/>
</dbReference>
<dbReference type="InterPro" id="IPR002509">
    <property type="entry name" value="NODB_dom"/>
</dbReference>
<feature type="domain" description="NodB homology" evidence="3">
    <location>
        <begin position="879"/>
        <end position="1103"/>
    </location>
</feature>
<dbReference type="Proteomes" id="UP000198806">
    <property type="component" value="Unassembled WGS sequence"/>
</dbReference>
<evidence type="ECO:0000313" key="4">
    <source>
        <dbReference type="EMBL" id="SFO65159.1"/>
    </source>
</evidence>
<protein>
    <submittedName>
        <fullName evidence="4">Peptidoglycan/xylan/chitin deacetylase, PgdA/CDA1 family</fullName>
    </submittedName>
</protein>
<keyword evidence="5" id="KW-1185">Reference proteome</keyword>
<dbReference type="PROSITE" id="PS51677">
    <property type="entry name" value="NODB"/>
    <property type="match status" value="2"/>
</dbReference>
<accession>A0A1I5IXM8</accession>
<evidence type="ECO:0000256" key="2">
    <source>
        <dbReference type="SAM" id="Phobius"/>
    </source>
</evidence>
<keyword evidence="2" id="KW-0472">Membrane</keyword>
<evidence type="ECO:0000259" key="3">
    <source>
        <dbReference type="PROSITE" id="PS51677"/>
    </source>
</evidence>
<feature type="domain" description="NodB homology" evidence="3">
    <location>
        <begin position="325"/>
        <end position="503"/>
    </location>
</feature>
<organism evidence="4 5">
    <name type="scientific">Anaerocolumna aminovalerica</name>
    <dbReference type="NCBI Taxonomy" id="1527"/>
    <lineage>
        <taxon>Bacteria</taxon>
        <taxon>Bacillati</taxon>
        <taxon>Bacillota</taxon>
        <taxon>Clostridia</taxon>
        <taxon>Lachnospirales</taxon>
        <taxon>Lachnospiraceae</taxon>
        <taxon>Anaerocolumna</taxon>
    </lineage>
</organism>
<dbReference type="GO" id="GO:0016810">
    <property type="term" value="F:hydrolase activity, acting on carbon-nitrogen (but not peptide) bonds"/>
    <property type="evidence" value="ECO:0007669"/>
    <property type="project" value="InterPro"/>
</dbReference>
<sequence length="1129" mass="127362">MKKRYMEIVIVLLVLVSIITAILFVVFRNRNNKATMTNTLLYDASDAVELAKKRLSKDKDQAKVITDIKTTEKIVALTFQGLSDKETNKKILELMNRHERKGTFFVPGILAAEDDETIAAMYKNGHKIGSNTLKGSKHLENYSQEELVKDFALANNIIETWTKTTPNILLCNSTDYTSEILQAAFASGNEKVVKSTHFLNYQSFKNYEQVLEYITGIENGAIITIKMNGVLDETEYNPEKVTAKPDHVSGVVNSNSEEYLKEEERLLIIIEWLLKALDETRYKSVFVEDLDLYYDTDFDRSFEKSRIGNQGKPAKVYKRISTDINGIAFTFRGIENENILNEILKFLEENKLNATFFVTADEIINYPDRIQKILDKNQTIGNGGMTGKDLTSMDFDGICLEIYKTHMILKEQFNIDTNLFMPVYGKYNDNVLEGASSLGYNVVTYSKNPVTNEIASLEEIMGYYNNGFRKGDIIYFNLNFHSEIVDVIKQTYSLIGEKTYKVCSVPTLLTYETDTEILLAKDNKGSSNPKNTTGKTTTGKMTTDKTTIDKTTKGNDNNSKDPSDGKMEAITRKHFEKLRKNNKGKKAKEIKTIYTTEQALSYTFYGINNTEVLEDVLEKLSLLNAKATFFVTEKDVKNNPSEIKKIAKLGHEIGICLNMSDGTDFYSICQSIDRIQKEVEKLCRQKPNLVRYAYDVELTDEMLEAISSSGCMVTWQDLTLATSKLGKDATLEDVLEFGFNAGNISARRGYIIYFRMDYYSNPLLIGNLMLNIAKERIDTIAYHDNIAGNGSSYSIKSLGSLLSSDKVYSYPVSSKDILASVKDAIFPGHLEALETTQNFEYIRGRYIGNPNVNSQTTLPGFNDDELEQLNQIGRFTEDKVLFLTFDDWGSDKTINQILYVLNKYDIKATFFVRTNYVQYNPNLLRAIAEAGHAIGSHTDGHLPFAITTTVETEDDTSAIYTSPSEAEIKERKEDLTVSYQKLQSIVGDIQVNGIPALTKIFRPPTLAMSREGMEAIFDMGFQFIVSGDFSTHDYEETNADSLAKTLINGINLNDGTIRTLHNGSVLVLHMSDDSIVPTMKEDVTAKALDIAIPQLIEQGYRFARLNDYLSESSMGINPLEQSIENEIME</sequence>
<gene>
    <name evidence="4" type="ORF">SAMN04489757_1567</name>
</gene>
<dbReference type="STRING" id="1527.SAMN04489757_1567"/>
<feature type="compositionally biased region" description="Low complexity" evidence="1">
    <location>
        <begin position="530"/>
        <end position="541"/>
    </location>
</feature>
<dbReference type="CDD" id="cd10917">
    <property type="entry name" value="CE4_NodB_like_6s_7s"/>
    <property type="match status" value="4"/>
</dbReference>
<dbReference type="Pfam" id="PF01522">
    <property type="entry name" value="Polysacc_deac_1"/>
    <property type="match status" value="4"/>
</dbReference>
<proteinExistence type="predicted"/>
<keyword evidence="2" id="KW-0812">Transmembrane</keyword>
<feature type="compositionally biased region" description="Basic and acidic residues" evidence="1">
    <location>
        <begin position="542"/>
        <end position="566"/>
    </location>
</feature>
<dbReference type="Gene3D" id="3.20.20.370">
    <property type="entry name" value="Glycoside hydrolase/deacetylase"/>
    <property type="match status" value="4"/>
</dbReference>
<dbReference type="SUPFAM" id="SSF88713">
    <property type="entry name" value="Glycoside hydrolase/deacetylase"/>
    <property type="match status" value="4"/>
</dbReference>
<dbReference type="PANTHER" id="PTHR10587">
    <property type="entry name" value="GLYCOSYL TRANSFERASE-RELATED"/>
    <property type="match status" value="1"/>
</dbReference>
<evidence type="ECO:0000313" key="5">
    <source>
        <dbReference type="Proteomes" id="UP000198806"/>
    </source>
</evidence>
<feature type="transmembrane region" description="Helical" evidence="2">
    <location>
        <begin position="7"/>
        <end position="27"/>
    </location>
</feature>
<feature type="region of interest" description="Disordered" evidence="1">
    <location>
        <begin position="522"/>
        <end position="566"/>
    </location>
</feature>
<reference evidence="4 5" key="1">
    <citation type="submission" date="2016-10" db="EMBL/GenBank/DDBJ databases">
        <authorList>
            <person name="de Groot N.N."/>
        </authorList>
    </citation>
    <scope>NUCLEOTIDE SEQUENCE [LARGE SCALE GENOMIC DNA]</scope>
    <source>
        <strain evidence="4 5">DSM 1283</strain>
    </source>
</reference>
<dbReference type="InterPro" id="IPR050248">
    <property type="entry name" value="Polysacc_deacetylase_ArnD"/>
</dbReference>
<dbReference type="OrthoDB" id="9812065at2"/>
<dbReference type="AlphaFoldDB" id="A0A1I5IXM8"/>
<dbReference type="GO" id="GO:0005975">
    <property type="term" value="P:carbohydrate metabolic process"/>
    <property type="evidence" value="ECO:0007669"/>
    <property type="project" value="InterPro"/>
</dbReference>
<evidence type="ECO:0000256" key="1">
    <source>
        <dbReference type="SAM" id="MobiDB-lite"/>
    </source>
</evidence>
<name>A0A1I5IXM8_9FIRM</name>